<evidence type="ECO:0000313" key="1">
    <source>
        <dbReference type="EMBL" id="KDO24067.1"/>
    </source>
</evidence>
<sequence>MMSAKIHPELSAYEAAVEMLHQSANYVYQSALAWHLQPQLAIDGVDGALSWPTTHYQSQQLAARYAHHCILPATCVRIANKAAWTSLLQTSLLPAVQKTLGVTSIRVGAVYSHLCIDAHGSSASLTPRPNIAYAFGTLLITLPASEKGGTMTVARGSHSTTQCPSPLTAQVLATFSDATIMSAPITSRRRVVLVYALVAVDGDVVKVPPTRTAALAALTAIAERPPLRLQRIGVRFKTCNRCRIASFSDLGPQDATLVDALLATGRFDVALVQLKAPALHYGEKRSYIITKAMLHPASSMPSDIAVTGHSVDAVVGAQWHGVICCAFVFWPSSFRTSFVGLDLALRLAHGAIATTEGTGRLGLSVRDLVRGTVATFARTTPPSRARSVAHLVVQSRDVDLVDRYLRDVMPVTTTLGDMATTVHTCLHAYGWTTIYPALEAFLERWLTAREASGVSHLVTSLAGIFTGVTALCPPLRQPFVGEFVKMCWQHLLKTTAPPMQHWILVDAYLMDKVPHLVRGNWLDVRLPPALVGMVDGFLYGRFFVSALARKQVSASKQLQQLPFGLVQAIASHPTLPQQRYLDVLATSINELVRTSVDVGREKPQAVSSSDVGNIMDAMHRLGCINAALLTACRVISSPERVVAGLLLFLQLPAPPLLPSAQSAIADFVESAAPTFHYTDHTQHDDVLSSLVDVIEVLTLTAPREVLSFVTAWCAALPETLDATRSSLYPVVAMLYSRFQGKDLDLVVHLAEPCLAALLQGGALTPVPALNDFVLTAIDVDADHCDECAAFALEELVKAYPLQLLLDQVDGSDDSASDSDDERSANFFIWKRAQPGGATIDDLLEYLHRSAQRQGDIARVAVLDEVLALHAAAMDVDAPAPKRPRHET</sequence>
<dbReference type="RefSeq" id="XP_012205203.1">
    <property type="nucleotide sequence ID" value="XM_012349813.1"/>
</dbReference>
<protein>
    <submittedName>
        <fullName evidence="1">Uncharacterized protein</fullName>
    </submittedName>
</protein>
<dbReference type="AlphaFoldDB" id="A0A067CB71"/>
<dbReference type="KEGG" id="spar:SPRG_10854"/>
<proteinExistence type="predicted"/>
<dbReference type="GeneID" id="24132940"/>
<dbReference type="EMBL" id="KK583246">
    <property type="protein sequence ID" value="KDO24067.1"/>
    <property type="molecule type" value="Genomic_DNA"/>
</dbReference>
<keyword evidence="2" id="KW-1185">Reference proteome</keyword>
<dbReference type="VEuPathDB" id="FungiDB:SPRG_10854"/>
<accession>A0A067CB71</accession>
<reference evidence="1 2" key="1">
    <citation type="journal article" date="2013" name="PLoS Genet.">
        <title>Distinctive expansion of potential virulence genes in the genome of the oomycete fish pathogen Saprolegnia parasitica.</title>
        <authorList>
            <person name="Jiang R.H."/>
            <person name="de Bruijn I."/>
            <person name="Haas B.J."/>
            <person name="Belmonte R."/>
            <person name="Lobach L."/>
            <person name="Christie J."/>
            <person name="van den Ackerveken G."/>
            <person name="Bottin A."/>
            <person name="Bulone V."/>
            <person name="Diaz-Moreno S.M."/>
            <person name="Dumas B."/>
            <person name="Fan L."/>
            <person name="Gaulin E."/>
            <person name="Govers F."/>
            <person name="Grenville-Briggs L.J."/>
            <person name="Horner N.R."/>
            <person name="Levin J.Z."/>
            <person name="Mammella M."/>
            <person name="Meijer H.J."/>
            <person name="Morris P."/>
            <person name="Nusbaum C."/>
            <person name="Oome S."/>
            <person name="Phillips A.J."/>
            <person name="van Rooyen D."/>
            <person name="Rzeszutek E."/>
            <person name="Saraiva M."/>
            <person name="Secombes C.J."/>
            <person name="Seidl M.F."/>
            <person name="Snel B."/>
            <person name="Stassen J.H."/>
            <person name="Sykes S."/>
            <person name="Tripathy S."/>
            <person name="van den Berg H."/>
            <person name="Vega-Arreguin J.C."/>
            <person name="Wawra S."/>
            <person name="Young S.K."/>
            <person name="Zeng Q."/>
            <person name="Dieguez-Uribeondo J."/>
            <person name="Russ C."/>
            <person name="Tyler B.M."/>
            <person name="van West P."/>
        </authorList>
    </citation>
    <scope>NUCLEOTIDE SEQUENCE [LARGE SCALE GENOMIC DNA]</scope>
    <source>
        <strain evidence="1 2">CBS 223.65</strain>
    </source>
</reference>
<organism evidence="1 2">
    <name type="scientific">Saprolegnia parasitica (strain CBS 223.65)</name>
    <dbReference type="NCBI Taxonomy" id="695850"/>
    <lineage>
        <taxon>Eukaryota</taxon>
        <taxon>Sar</taxon>
        <taxon>Stramenopiles</taxon>
        <taxon>Oomycota</taxon>
        <taxon>Saprolegniomycetes</taxon>
        <taxon>Saprolegniales</taxon>
        <taxon>Saprolegniaceae</taxon>
        <taxon>Saprolegnia</taxon>
    </lineage>
</organism>
<name>A0A067CB71_SAPPC</name>
<evidence type="ECO:0000313" key="2">
    <source>
        <dbReference type="Proteomes" id="UP000030745"/>
    </source>
</evidence>
<gene>
    <name evidence="1" type="ORF">SPRG_10854</name>
</gene>
<dbReference type="Proteomes" id="UP000030745">
    <property type="component" value="Unassembled WGS sequence"/>
</dbReference>
<dbReference type="OrthoDB" id="27483at2759"/>
<dbReference type="OMA" id="RIKNCKQ"/>